<comment type="caution">
    <text evidence="2">The sequence shown here is derived from an EMBL/GenBank/DDBJ whole genome shotgun (WGS) entry which is preliminary data.</text>
</comment>
<evidence type="ECO:0000256" key="1">
    <source>
        <dbReference type="SAM" id="Phobius"/>
    </source>
</evidence>
<dbReference type="AlphaFoldDB" id="J9FEZ5"/>
<dbReference type="EMBL" id="AMCI01006947">
    <property type="protein sequence ID" value="EJW93481.1"/>
    <property type="molecule type" value="Genomic_DNA"/>
</dbReference>
<proteinExistence type="predicted"/>
<keyword evidence="1" id="KW-0812">Transmembrane</keyword>
<sequence>MVGPLLGGVLGSMMPTRFVLVTTGCILMASAAFSYFTRVKGKKEAVDI</sequence>
<keyword evidence="1" id="KW-0472">Membrane</keyword>
<accession>J9FEZ5</accession>
<feature type="transmembrane region" description="Helical" evidence="1">
    <location>
        <begin position="18"/>
        <end position="36"/>
    </location>
</feature>
<keyword evidence="1" id="KW-1133">Transmembrane helix</keyword>
<gene>
    <name evidence="2" type="ORF">EVA_18412</name>
</gene>
<reference evidence="2" key="1">
    <citation type="journal article" date="2012" name="PLoS ONE">
        <title>Gene sets for utilization of primary and secondary nutrition supplies in the distal gut of endangered iberian lynx.</title>
        <authorList>
            <person name="Alcaide M."/>
            <person name="Messina E."/>
            <person name="Richter M."/>
            <person name="Bargiela R."/>
            <person name="Peplies J."/>
            <person name="Huws S.A."/>
            <person name="Newbold C.J."/>
            <person name="Golyshin P.N."/>
            <person name="Simon M.A."/>
            <person name="Lopez G."/>
            <person name="Yakimov M.M."/>
            <person name="Ferrer M."/>
        </authorList>
    </citation>
    <scope>NUCLEOTIDE SEQUENCE</scope>
</reference>
<evidence type="ECO:0000313" key="2">
    <source>
        <dbReference type="EMBL" id="EJW93481.1"/>
    </source>
</evidence>
<name>J9FEZ5_9ZZZZ</name>
<protein>
    <submittedName>
        <fullName evidence="2">Uncharacterized protein</fullName>
    </submittedName>
</protein>
<organism evidence="2">
    <name type="scientific">gut metagenome</name>
    <dbReference type="NCBI Taxonomy" id="749906"/>
    <lineage>
        <taxon>unclassified sequences</taxon>
        <taxon>metagenomes</taxon>
        <taxon>organismal metagenomes</taxon>
    </lineage>
</organism>